<reference evidence="1" key="1">
    <citation type="submission" date="2021-01" db="EMBL/GenBank/DDBJ databases">
        <title>Genome sequence of strain Noviherbaspirillum sp. DKR-6.</title>
        <authorList>
            <person name="Chaudhary D.K."/>
        </authorList>
    </citation>
    <scope>NUCLEOTIDE SEQUENCE</scope>
    <source>
        <strain evidence="1">DKR-6</strain>
    </source>
</reference>
<dbReference type="RefSeq" id="WP_200598139.1">
    <property type="nucleotide sequence ID" value="NZ_JAEPBG010000026.1"/>
</dbReference>
<evidence type="ECO:0008006" key="3">
    <source>
        <dbReference type="Google" id="ProtNLM"/>
    </source>
</evidence>
<dbReference type="AlphaFoldDB" id="A0A934SXP9"/>
<sequence length="138" mass="14886">MPCDPGDDGRDFLSRLREDAVMRFRDKITRGELLSAPELRARLGFSFARFSVALATGRIFAVISPSGALGFPAFLADPRYDANKLHAVVETLAPLSGAEKYAFLTEPAHSLNGRTPLEALEAGESDLVLRAAAACAHR</sequence>
<protein>
    <recommendedName>
        <fullName evidence="3">Antitoxin Xre/MbcA/ParS-like toxin-binding domain-containing protein</fullName>
    </recommendedName>
</protein>
<proteinExistence type="predicted"/>
<accession>A0A934SXP9</accession>
<evidence type="ECO:0000313" key="2">
    <source>
        <dbReference type="Proteomes" id="UP000622890"/>
    </source>
</evidence>
<dbReference type="EMBL" id="JAEPBG010000026">
    <property type="protein sequence ID" value="MBK4738766.1"/>
    <property type="molecule type" value="Genomic_DNA"/>
</dbReference>
<name>A0A934SXP9_9BURK</name>
<keyword evidence="2" id="KW-1185">Reference proteome</keyword>
<dbReference type="Proteomes" id="UP000622890">
    <property type="component" value="Unassembled WGS sequence"/>
</dbReference>
<evidence type="ECO:0000313" key="1">
    <source>
        <dbReference type="EMBL" id="MBK4738766.1"/>
    </source>
</evidence>
<gene>
    <name evidence="1" type="ORF">JJB74_29490</name>
</gene>
<organism evidence="1 2">
    <name type="scientific">Noviherbaspirillum pedocola</name>
    <dbReference type="NCBI Taxonomy" id="2801341"/>
    <lineage>
        <taxon>Bacteria</taxon>
        <taxon>Pseudomonadati</taxon>
        <taxon>Pseudomonadota</taxon>
        <taxon>Betaproteobacteria</taxon>
        <taxon>Burkholderiales</taxon>
        <taxon>Oxalobacteraceae</taxon>
        <taxon>Noviherbaspirillum</taxon>
    </lineage>
</organism>
<comment type="caution">
    <text evidence="1">The sequence shown here is derived from an EMBL/GenBank/DDBJ whole genome shotgun (WGS) entry which is preliminary data.</text>
</comment>